<dbReference type="SMART" id="SM00456">
    <property type="entry name" value="WW"/>
    <property type="match status" value="2"/>
</dbReference>
<feature type="compositionally biased region" description="Polar residues" evidence="2">
    <location>
        <begin position="285"/>
        <end position="296"/>
    </location>
</feature>
<dbReference type="Pfam" id="PF00397">
    <property type="entry name" value="WW"/>
    <property type="match status" value="1"/>
</dbReference>
<keyword evidence="6" id="KW-1185">Reference proteome</keyword>
<dbReference type="OrthoDB" id="187617at2759"/>
<feature type="compositionally biased region" description="Polar residues" evidence="2">
    <location>
        <begin position="1"/>
        <end position="21"/>
    </location>
</feature>
<feature type="region of interest" description="Disordered" evidence="2">
    <location>
        <begin position="915"/>
        <end position="949"/>
    </location>
</feature>
<dbReference type="PROSITE" id="PS01159">
    <property type="entry name" value="WW_DOMAIN_1"/>
    <property type="match status" value="2"/>
</dbReference>
<evidence type="ECO:0000256" key="2">
    <source>
        <dbReference type="SAM" id="MobiDB-lite"/>
    </source>
</evidence>
<feature type="compositionally biased region" description="Low complexity" evidence="2">
    <location>
        <begin position="483"/>
        <end position="499"/>
    </location>
</feature>
<dbReference type="InterPro" id="IPR045148">
    <property type="entry name" value="TCRG1-like"/>
</dbReference>
<reference evidence="5" key="1">
    <citation type="submission" date="2022-07" db="EMBL/GenBank/DDBJ databases">
        <authorList>
            <person name="Macas J."/>
            <person name="Novak P."/>
            <person name="Neumann P."/>
        </authorList>
    </citation>
    <scope>NUCLEOTIDE SEQUENCE</scope>
</reference>
<dbReference type="Gene3D" id="2.20.70.10">
    <property type="match status" value="2"/>
</dbReference>
<dbReference type="CDD" id="cd00201">
    <property type="entry name" value="WW"/>
    <property type="match status" value="2"/>
</dbReference>
<feature type="domain" description="WW" evidence="3">
    <location>
        <begin position="385"/>
        <end position="412"/>
    </location>
</feature>
<dbReference type="PANTHER" id="PTHR15377">
    <property type="entry name" value="TRANSCRIPTION ELONGATION REGULATOR 1"/>
    <property type="match status" value="1"/>
</dbReference>
<feature type="domain" description="FF" evidence="4">
    <location>
        <begin position="615"/>
        <end position="670"/>
    </location>
</feature>
<dbReference type="Pfam" id="PF01846">
    <property type="entry name" value="FF"/>
    <property type="match status" value="4"/>
</dbReference>
<name>A0A9P1EGD9_CUSEU</name>
<dbReference type="GO" id="GO:0005634">
    <property type="term" value="C:nucleus"/>
    <property type="evidence" value="ECO:0007669"/>
    <property type="project" value="TreeGrafter"/>
</dbReference>
<accession>A0A9P1EGD9</accession>
<feature type="region of interest" description="Disordered" evidence="2">
    <location>
        <begin position="1"/>
        <end position="60"/>
    </location>
</feature>
<feature type="compositionally biased region" description="Basic and acidic residues" evidence="2">
    <location>
        <begin position="915"/>
        <end position="928"/>
    </location>
</feature>
<dbReference type="GO" id="GO:0070063">
    <property type="term" value="F:RNA polymerase binding"/>
    <property type="evidence" value="ECO:0007669"/>
    <property type="project" value="InterPro"/>
</dbReference>
<feature type="compositionally biased region" description="Basic and acidic residues" evidence="2">
    <location>
        <begin position="514"/>
        <end position="527"/>
    </location>
</feature>
<feature type="region of interest" description="Disordered" evidence="2">
    <location>
        <begin position="807"/>
        <end position="831"/>
    </location>
</feature>
<dbReference type="InterPro" id="IPR001202">
    <property type="entry name" value="WW_dom"/>
</dbReference>
<evidence type="ECO:0008006" key="7">
    <source>
        <dbReference type="Google" id="ProtNLM"/>
    </source>
</evidence>
<dbReference type="PROSITE" id="PS50020">
    <property type="entry name" value="WW_DOMAIN_2"/>
    <property type="match status" value="1"/>
</dbReference>
<dbReference type="SUPFAM" id="SSF81698">
    <property type="entry name" value="FF domain"/>
    <property type="match status" value="5"/>
</dbReference>
<evidence type="ECO:0000313" key="6">
    <source>
        <dbReference type="Proteomes" id="UP001152484"/>
    </source>
</evidence>
<evidence type="ECO:0000259" key="4">
    <source>
        <dbReference type="PROSITE" id="PS51676"/>
    </source>
</evidence>
<dbReference type="Gene3D" id="1.10.10.440">
    <property type="entry name" value="FF domain"/>
    <property type="match status" value="5"/>
</dbReference>
<feature type="region of interest" description="Disordered" evidence="2">
    <location>
        <begin position="268"/>
        <end position="308"/>
    </location>
</feature>
<feature type="compositionally biased region" description="Low complexity" evidence="2">
    <location>
        <begin position="30"/>
        <end position="50"/>
    </location>
</feature>
<feature type="region of interest" description="Disordered" evidence="2">
    <location>
        <begin position="482"/>
        <end position="551"/>
    </location>
</feature>
<feature type="compositionally biased region" description="Basic and acidic residues" evidence="2">
    <location>
        <begin position="811"/>
        <end position="820"/>
    </location>
</feature>
<dbReference type="GO" id="GO:0003712">
    <property type="term" value="F:transcription coregulator activity"/>
    <property type="evidence" value="ECO:0007669"/>
    <property type="project" value="TreeGrafter"/>
</dbReference>
<dbReference type="FunFam" id="1.10.10.440:FF:000020">
    <property type="entry name" value="Pre-mRNA-processing protein 40C"/>
    <property type="match status" value="1"/>
</dbReference>
<organism evidence="5 6">
    <name type="scientific">Cuscuta europaea</name>
    <name type="common">European dodder</name>
    <dbReference type="NCBI Taxonomy" id="41803"/>
    <lineage>
        <taxon>Eukaryota</taxon>
        <taxon>Viridiplantae</taxon>
        <taxon>Streptophyta</taxon>
        <taxon>Embryophyta</taxon>
        <taxon>Tracheophyta</taxon>
        <taxon>Spermatophyta</taxon>
        <taxon>Magnoliopsida</taxon>
        <taxon>eudicotyledons</taxon>
        <taxon>Gunneridae</taxon>
        <taxon>Pentapetalae</taxon>
        <taxon>asterids</taxon>
        <taxon>lamiids</taxon>
        <taxon>Solanales</taxon>
        <taxon>Convolvulaceae</taxon>
        <taxon>Cuscuteae</taxon>
        <taxon>Cuscuta</taxon>
        <taxon>Cuscuta subgen. Cuscuta</taxon>
    </lineage>
</organism>
<feature type="compositionally biased region" description="Basic and acidic residues" evidence="2">
    <location>
        <begin position="742"/>
        <end position="764"/>
    </location>
</feature>
<dbReference type="FunFam" id="1.10.10.440:FF:000028">
    <property type="entry name" value="Pre-mRNA-processing protein 40C"/>
    <property type="match status" value="1"/>
</dbReference>
<dbReference type="SUPFAM" id="SSF51045">
    <property type="entry name" value="WW domain"/>
    <property type="match status" value="2"/>
</dbReference>
<dbReference type="SMART" id="SM00441">
    <property type="entry name" value="FF"/>
    <property type="match status" value="4"/>
</dbReference>
<evidence type="ECO:0000259" key="3">
    <source>
        <dbReference type="PROSITE" id="PS50020"/>
    </source>
</evidence>
<protein>
    <recommendedName>
        <fullName evidence="7">Pre-mRNA-processing protein 40C</fullName>
    </recommendedName>
</protein>
<feature type="compositionally biased region" description="Basic and acidic residues" evidence="2">
    <location>
        <begin position="542"/>
        <end position="551"/>
    </location>
</feature>
<feature type="domain" description="FF" evidence="4">
    <location>
        <begin position="683"/>
        <end position="737"/>
    </location>
</feature>
<dbReference type="InterPro" id="IPR036517">
    <property type="entry name" value="FF_domain_sf"/>
</dbReference>
<feature type="region of interest" description="Disordered" evidence="2">
    <location>
        <begin position="742"/>
        <end position="773"/>
    </location>
</feature>
<proteinExistence type="predicted"/>
<feature type="domain" description="FF" evidence="4">
    <location>
        <begin position="786"/>
        <end position="843"/>
    </location>
</feature>
<dbReference type="Proteomes" id="UP001152484">
    <property type="component" value="Unassembled WGS sequence"/>
</dbReference>
<gene>
    <name evidence="5" type="ORF">CEURO_LOCUS16780</name>
</gene>
<evidence type="ECO:0000313" key="5">
    <source>
        <dbReference type="EMBL" id="CAH9105022.1"/>
    </source>
</evidence>
<keyword evidence="1" id="KW-0677">Repeat</keyword>
<dbReference type="PROSITE" id="PS51676">
    <property type="entry name" value="FF"/>
    <property type="match status" value="4"/>
</dbReference>
<dbReference type="FunFam" id="1.10.10.440:FF:000021">
    <property type="entry name" value="pre-mRNA-processing protein 40C isoform X1"/>
    <property type="match status" value="1"/>
</dbReference>
<dbReference type="InterPro" id="IPR002713">
    <property type="entry name" value="FF_domain"/>
</dbReference>
<feature type="domain" description="FF" evidence="4">
    <location>
        <begin position="548"/>
        <end position="602"/>
    </location>
</feature>
<dbReference type="EMBL" id="CAMAPE010000047">
    <property type="protein sequence ID" value="CAH9105022.1"/>
    <property type="molecule type" value="Genomic_DNA"/>
</dbReference>
<dbReference type="InterPro" id="IPR036020">
    <property type="entry name" value="WW_dom_sf"/>
</dbReference>
<dbReference type="PANTHER" id="PTHR15377:SF3">
    <property type="entry name" value="WW DOMAIN-CONTAINING PROTEIN"/>
    <property type="match status" value="1"/>
</dbReference>
<sequence>MQPSTQQTPIISSTAGLSSDNLAMPAAPHSSANTNSNNGTSTSIDSSGDNARQKATGPLGYGVTRPPISYAMISGPQISAAPLQPPVPGCSLFSYNISHPTTGFSGGSQFSTSMDSLSGIKQETGISFAAQSVPKQASPSFPTSNAATQMMKMHPAPSFHMPPGVPKSPATPGPPGIGLAIPFPSGDSSPSLRPFVPHPPFLCNPPIHQQAYTPYNSVSAMQIPHQGPWLNAPVGGLLRSPLSQYPVTITGPFPTIAGTTLHSPATFPETQPPGVSTMAAPHGPSPSTTSAAQSIPGSGMQAELPPGVADGNKPEYGVGTRDVAANTKAVDAWTAHRTDTGAVYYYHALSGVSTYEKPAGFKVESDQVKAQPTPVSWEKLSGTEWALVTTNDAKTYYYNTKTKSSSWQIPSELAEPKQMQDSDALKAQAVSMANTNLQPEKEYTPLLTPAINTGSRDATALRPSGVQVTSSALDLIKKKLQDSGSPATLPTAPALTGASNLDGTKAVDSSARGLQKENSKDKSKDTNDDGNISETTSESEAEDSRPTKEECTTQFKEMLKERGVAPFSKWEKELPKIVFDPRFKAIPSYSERKAIFEHYVKTRADEERKEKRAAQKAAVEGFKQLLEEAKEDIHHNTDYHTFKKNWGNDPRFEALDRKERDALFNERVLFLKRIAQEKAQAARATIVSDFRSMLQEKGDISLNTRWSKVRDGIRNDPRYKAVKHEDREPLFNEYLSELKTAEEERSRVAKSKNDEEEKLKERERALRKRKEREEQEVERVRLKTCRKEAVESYQALLVETIKDPQASWSESKPKLEKDPQGRAANPHLDQSDLEKLFREHAQTLYERCAHDFRVLLVSVITAEAASQHGSEDGKTVLTSWSSAKVLLKADPRYAKVPRKDRESLWRRHVDDIQRRLKLGNEQDADKSSRNRSPGNSLKFSGGSRRTERR</sequence>
<evidence type="ECO:0000256" key="1">
    <source>
        <dbReference type="ARBA" id="ARBA00022737"/>
    </source>
</evidence>
<dbReference type="AlphaFoldDB" id="A0A9P1EGD9"/>
<comment type="caution">
    <text evidence="5">The sequence shown here is derived from an EMBL/GenBank/DDBJ whole genome shotgun (WGS) entry which is preliminary data.</text>
</comment>